<dbReference type="HAMAP" id="MF_01940">
    <property type="entry name" value="RNA_CPDase"/>
    <property type="match status" value="1"/>
</dbReference>
<name>A0A6I6IYE2_9RHOB</name>
<proteinExistence type="inferred from homology"/>
<dbReference type="Proteomes" id="UP000428330">
    <property type="component" value="Chromosome"/>
</dbReference>
<feature type="active site" description="Proton donor" evidence="2">
    <location>
        <position position="36"/>
    </location>
</feature>
<comment type="function">
    <text evidence="2">Hydrolyzes RNA 2',3'-cyclic phosphodiester to an RNA 2'-phosphomonoester.</text>
</comment>
<dbReference type="EC" id="3.1.4.58" evidence="2"/>
<reference evidence="4" key="1">
    <citation type="submission" date="2018-12" db="EMBL/GenBank/DDBJ databases">
        <title>Complete genome sequence of Roseovarius sp. MME-070.</title>
        <authorList>
            <person name="Nam Y.-D."/>
            <person name="Kang J."/>
            <person name="Chung W.-H."/>
            <person name="Park Y.S."/>
        </authorList>
    </citation>
    <scope>NUCLEOTIDE SEQUENCE [LARGE SCALE GENOMIC DNA]</scope>
    <source>
        <strain evidence="4">MME-070</strain>
    </source>
</reference>
<dbReference type="Pfam" id="PF13563">
    <property type="entry name" value="2_5_RNA_ligase2"/>
    <property type="match status" value="1"/>
</dbReference>
<dbReference type="NCBIfam" id="TIGR02258">
    <property type="entry name" value="2_5_ligase"/>
    <property type="match status" value="1"/>
</dbReference>
<comment type="catalytic activity">
    <reaction evidence="2">
        <text>a 3'-end 2',3'-cyclophospho-ribonucleotide-RNA + H2O = a 3'-end 2'-phospho-ribonucleotide-RNA + H(+)</text>
        <dbReference type="Rhea" id="RHEA:11828"/>
        <dbReference type="Rhea" id="RHEA-COMP:10464"/>
        <dbReference type="Rhea" id="RHEA-COMP:17353"/>
        <dbReference type="ChEBI" id="CHEBI:15377"/>
        <dbReference type="ChEBI" id="CHEBI:15378"/>
        <dbReference type="ChEBI" id="CHEBI:83064"/>
        <dbReference type="ChEBI" id="CHEBI:173113"/>
        <dbReference type="EC" id="3.1.4.58"/>
    </reaction>
</comment>
<dbReference type="OrthoDB" id="9793819at2"/>
<dbReference type="InterPro" id="IPR004175">
    <property type="entry name" value="RNA_CPDase"/>
</dbReference>
<dbReference type="PANTHER" id="PTHR35561:SF1">
    <property type="entry name" value="RNA 2',3'-CYCLIC PHOSPHODIESTERASE"/>
    <property type="match status" value="1"/>
</dbReference>
<comment type="similarity">
    <text evidence="2">Belongs to the 2H phosphoesterase superfamily. ThpR family.</text>
</comment>
<dbReference type="SUPFAM" id="SSF55144">
    <property type="entry name" value="LigT-like"/>
    <property type="match status" value="1"/>
</dbReference>
<dbReference type="KEGG" id="rom:EI983_13780"/>
<evidence type="ECO:0000256" key="2">
    <source>
        <dbReference type="HAMAP-Rule" id="MF_01940"/>
    </source>
</evidence>
<dbReference type="GO" id="GO:0008664">
    <property type="term" value="F:RNA 2',3'-cyclic 3'-phosphodiesterase activity"/>
    <property type="evidence" value="ECO:0007669"/>
    <property type="project" value="UniProtKB-EC"/>
</dbReference>
<organism evidence="3 4">
    <name type="scientific">Roseovarius faecimaris</name>
    <dbReference type="NCBI Taxonomy" id="2494550"/>
    <lineage>
        <taxon>Bacteria</taxon>
        <taxon>Pseudomonadati</taxon>
        <taxon>Pseudomonadota</taxon>
        <taxon>Alphaproteobacteria</taxon>
        <taxon>Rhodobacterales</taxon>
        <taxon>Roseobacteraceae</taxon>
        <taxon>Roseovarius</taxon>
    </lineage>
</organism>
<dbReference type="Gene3D" id="3.90.1140.10">
    <property type="entry name" value="Cyclic phosphodiesterase"/>
    <property type="match status" value="1"/>
</dbReference>
<dbReference type="EMBL" id="CP034348">
    <property type="protein sequence ID" value="QGY00417.1"/>
    <property type="molecule type" value="Genomic_DNA"/>
</dbReference>
<sequence length="185" mass="20274">MRAFVALALPEEVRDALEEVQAGLRYGRHVPSENMHVTLAFLDDQPETRLEALHEALSEIAMPAPELRITGLDAFGGRRPRLIFAALDKTKPLVDLRAAVHTCVRRAGIDLPRERFRPHITLARLPHQQPDGLASGVAAFLNTASGFSAPPFFPCHLGLYASQLTPEGPLYSDLASYPFTCIPNG</sequence>
<feature type="short sequence motif" description="HXTX 2" evidence="2">
    <location>
        <begin position="119"/>
        <end position="122"/>
    </location>
</feature>
<dbReference type="PANTHER" id="PTHR35561">
    <property type="entry name" value="RNA 2',3'-CYCLIC PHOSPHODIESTERASE"/>
    <property type="match status" value="1"/>
</dbReference>
<dbReference type="InterPro" id="IPR009097">
    <property type="entry name" value="Cyclic_Pdiesterase"/>
</dbReference>
<dbReference type="AlphaFoldDB" id="A0A6I6IYE2"/>
<feature type="short sequence motif" description="HXTX 1" evidence="2">
    <location>
        <begin position="36"/>
        <end position="39"/>
    </location>
</feature>
<evidence type="ECO:0000313" key="4">
    <source>
        <dbReference type="Proteomes" id="UP000428330"/>
    </source>
</evidence>
<gene>
    <name evidence="3" type="primary">thpR</name>
    <name evidence="3" type="ORF">EI983_13780</name>
</gene>
<protein>
    <recommendedName>
        <fullName evidence="2">RNA 2',3'-cyclic phosphodiesterase</fullName>
        <shortName evidence="2">RNA 2',3'-CPDase</shortName>
        <ecNumber evidence="2">3.1.4.58</ecNumber>
    </recommendedName>
</protein>
<accession>A0A6I6IYE2</accession>
<dbReference type="RefSeq" id="WP_157709100.1">
    <property type="nucleotide sequence ID" value="NZ_CP034348.1"/>
</dbReference>
<keyword evidence="4" id="KW-1185">Reference proteome</keyword>
<dbReference type="GO" id="GO:0004113">
    <property type="term" value="F:2',3'-cyclic-nucleotide 3'-phosphodiesterase activity"/>
    <property type="evidence" value="ECO:0007669"/>
    <property type="project" value="InterPro"/>
</dbReference>
<evidence type="ECO:0000256" key="1">
    <source>
        <dbReference type="ARBA" id="ARBA00022801"/>
    </source>
</evidence>
<keyword evidence="1 2" id="KW-0378">Hydrolase</keyword>
<evidence type="ECO:0000313" key="3">
    <source>
        <dbReference type="EMBL" id="QGY00417.1"/>
    </source>
</evidence>
<feature type="active site" description="Proton acceptor" evidence="2">
    <location>
        <position position="119"/>
    </location>
</feature>